<dbReference type="eggNOG" id="COG2204">
    <property type="taxonomic scope" value="Bacteria"/>
</dbReference>
<dbReference type="KEGG" id="tcy:Thicy_0422"/>
<evidence type="ECO:0000313" key="10">
    <source>
        <dbReference type="EMBL" id="AEG31196.1"/>
    </source>
</evidence>
<evidence type="ECO:0000259" key="8">
    <source>
        <dbReference type="PROSITE" id="PS50045"/>
    </source>
</evidence>
<evidence type="ECO:0000256" key="2">
    <source>
        <dbReference type="ARBA" id="ARBA00022840"/>
    </source>
</evidence>
<dbReference type="InterPro" id="IPR025943">
    <property type="entry name" value="Sigma_54_int_dom_ATP-bd_2"/>
</dbReference>
<dbReference type="GO" id="GO:0005524">
    <property type="term" value="F:ATP binding"/>
    <property type="evidence" value="ECO:0007669"/>
    <property type="project" value="UniProtKB-KW"/>
</dbReference>
<dbReference type="SUPFAM" id="SSF52540">
    <property type="entry name" value="P-loop containing nucleoside triphosphate hydrolases"/>
    <property type="match status" value="1"/>
</dbReference>
<dbReference type="PROSITE" id="PS50045">
    <property type="entry name" value="SIGMA54_INTERACT_4"/>
    <property type="match status" value="1"/>
</dbReference>
<protein>
    <submittedName>
        <fullName evidence="10">Two component, sigma54 specific, transcriptional regulator, Fis family</fullName>
    </submittedName>
</protein>
<dbReference type="InterPro" id="IPR011006">
    <property type="entry name" value="CheY-like_superfamily"/>
</dbReference>
<organism evidence="10 11">
    <name type="scientific">Thiomicrospira cyclica (strain DSM 14477 / JCM 11371 / ALM1)</name>
    <name type="common">Thioalkalimicrobium cyclicum</name>
    <dbReference type="NCBI Taxonomy" id="717773"/>
    <lineage>
        <taxon>Bacteria</taxon>
        <taxon>Pseudomonadati</taxon>
        <taxon>Pseudomonadota</taxon>
        <taxon>Gammaproteobacteria</taxon>
        <taxon>Thiotrichales</taxon>
        <taxon>Piscirickettsiaceae</taxon>
        <taxon>Thiomicrospira</taxon>
    </lineage>
</organism>
<dbReference type="Proteomes" id="UP000009232">
    <property type="component" value="Chromosome"/>
</dbReference>
<dbReference type="AlphaFoldDB" id="F6DAV3"/>
<dbReference type="RefSeq" id="WP_013834977.1">
    <property type="nucleotide sequence ID" value="NC_015581.1"/>
</dbReference>
<keyword evidence="2" id="KW-0067">ATP-binding</keyword>
<keyword evidence="3" id="KW-0805">Transcription regulation</keyword>
<keyword evidence="1" id="KW-0547">Nucleotide-binding</keyword>
<dbReference type="Pfam" id="PF00072">
    <property type="entry name" value="Response_reg"/>
    <property type="match status" value="1"/>
</dbReference>
<evidence type="ECO:0000313" key="11">
    <source>
        <dbReference type="Proteomes" id="UP000009232"/>
    </source>
</evidence>
<dbReference type="InterPro" id="IPR003593">
    <property type="entry name" value="AAA+_ATPase"/>
</dbReference>
<dbReference type="InterPro" id="IPR027417">
    <property type="entry name" value="P-loop_NTPase"/>
</dbReference>
<feature type="domain" description="Sigma-54 factor interaction" evidence="8">
    <location>
        <begin position="148"/>
        <end position="377"/>
    </location>
</feature>
<name>F6DAV3_THICA</name>
<dbReference type="SUPFAM" id="SSF52172">
    <property type="entry name" value="CheY-like"/>
    <property type="match status" value="1"/>
</dbReference>
<evidence type="ECO:0000256" key="3">
    <source>
        <dbReference type="ARBA" id="ARBA00023015"/>
    </source>
</evidence>
<keyword evidence="5" id="KW-0010">Activator</keyword>
<dbReference type="OrthoDB" id="5297379at2"/>
<dbReference type="FunFam" id="3.40.50.300:FF:000006">
    <property type="entry name" value="DNA-binding transcriptional regulator NtrC"/>
    <property type="match status" value="1"/>
</dbReference>
<evidence type="ECO:0000256" key="6">
    <source>
        <dbReference type="ARBA" id="ARBA00023163"/>
    </source>
</evidence>
<dbReference type="InterPro" id="IPR002078">
    <property type="entry name" value="Sigma_54_int"/>
</dbReference>
<dbReference type="Gene3D" id="3.40.50.2300">
    <property type="match status" value="1"/>
</dbReference>
<keyword evidence="11" id="KW-1185">Reference proteome</keyword>
<dbReference type="InterPro" id="IPR025944">
    <property type="entry name" value="Sigma_54_int_dom_CS"/>
</dbReference>
<dbReference type="Gene3D" id="3.40.50.300">
    <property type="entry name" value="P-loop containing nucleotide triphosphate hydrolases"/>
    <property type="match status" value="1"/>
</dbReference>
<dbReference type="Gene3D" id="1.10.10.60">
    <property type="entry name" value="Homeodomain-like"/>
    <property type="match status" value="1"/>
</dbReference>
<dbReference type="CDD" id="cd00009">
    <property type="entry name" value="AAA"/>
    <property type="match status" value="1"/>
</dbReference>
<dbReference type="PROSITE" id="PS50110">
    <property type="entry name" value="RESPONSE_REGULATORY"/>
    <property type="match status" value="1"/>
</dbReference>
<feature type="modified residue" description="4-aspartylphosphate" evidence="7">
    <location>
        <position position="57"/>
    </location>
</feature>
<dbReference type="PROSITE" id="PS00688">
    <property type="entry name" value="SIGMA54_INTERACT_3"/>
    <property type="match status" value="1"/>
</dbReference>
<dbReference type="HOGENOM" id="CLU_000445_0_6_6"/>
<dbReference type="SUPFAM" id="SSF46689">
    <property type="entry name" value="Homeodomain-like"/>
    <property type="match status" value="1"/>
</dbReference>
<dbReference type="InterPro" id="IPR009057">
    <property type="entry name" value="Homeodomain-like_sf"/>
</dbReference>
<reference evidence="10 11" key="1">
    <citation type="submission" date="2011-05" db="EMBL/GenBank/DDBJ databases">
        <title>Complete sequence of Thioalkalimicrobium cyclicum ALM1.</title>
        <authorList>
            <consortium name="US DOE Joint Genome Institute"/>
            <person name="Lucas S."/>
            <person name="Han J."/>
            <person name="Lapidus A."/>
            <person name="Cheng J.-F."/>
            <person name="Goodwin L."/>
            <person name="Pitluck S."/>
            <person name="Peters L."/>
            <person name="Mikhailova N."/>
            <person name="Davenport K."/>
            <person name="Han C."/>
            <person name="Tapia R."/>
            <person name="Land M."/>
            <person name="Hauser L."/>
            <person name="Kyrpides N."/>
            <person name="Ivanova N."/>
            <person name="Pagani I."/>
            <person name="Kappler U."/>
            <person name="Woyke T."/>
        </authorList>
    </citation>
    <scope>NUCLEOTIDE SEQUENCE [LARGE SCALE GENOMIC DNA]</scope>
    <source>
        <strain evidence="11">DSM 14477 / JCM 11371 / ALM1</strain>
    </source>
</reference>
<evidence type="ECO:0000259" key="9">
    <source>
        <dbReference type="PROSITE" id="PS50110"/>
    </source>
</evidence>
<accession>F6DAV3</accession>
<dbReference type="Pfam" id="PF25601">
    <property type="entry name" value="AAA_lid_14"/>
    <property type="match status" value="1"/>
</dbReference>
<dbReference type="FunFam" id="1.10.8.60:FF:000014">
    <property type="entry name" value="DNA-binding transcriptional regulator NtrC"/>
    <property type="match status" value="1"/>
</dbReference>
<keyword evidence="6" id="KW-0804">Transcription</keyword>
<dbReference type="PANTHER" id="PTHR32071">
    <property type="entry name" value="TRANSCRIPTIONAL REGULATORY PROTEIN"/>
    <property type="match status" value="1"/>
</dbReference>
<gene>
    <name evidence="10" type="ordered locus">Thicy_0422</name>
</gene>
<sequence length="460" mass="51331">MNAKTRPELYIVEDDADMANLMAELAKSNGFNVSVFLTAQAAQNAIHLNPPAVVLTDLRLPDGDGLTILDTARRASLDTQIVLITGYATLQDAVKAFKLGLYDLITKPFDITQVQALLTRLLAQYQHRNSVLKLQTRLAQLDNTSLEPVCQSPQIKQVYNLVQQVSQMDVPVLIEGETGTGKGVLAKFIHQHSPRNNGAYFELNCAAVPANLIESELFGHEKGAFTGAVARKLGLLELADGGTLLLDEINSMSSDVQAKMLHFLQDQTLVRVGGQSKVQVNVRLIFASNQNLHNLVEEGTFRQDLYYRINVFPVQLPPLRERPEDIQALAERFLSQFSQKFNKPIERFSDEALEQLQAYHWPGNIRELENIVQRAVVLAQDKKVESHHLPLELRPLPSHIALTPALSLPDNTSLEELESAWIQYTLERCQGNKSLAARELGIDNSTLHRKLSKLKITTIN</sequence>
<dbReference type="Pfam" id="PF02954">
    <property type="entry name" value="HTH_8"/>
    <property type="match status" value="1"/>
</dbReference>
<dbReference type="SMART" id="SM00448">
    <property type="entry name" value="REC"/>
    <property type="match status" value="1"/>
</dbReference>
<dbReference type="Pfam" id="PF00158">
    <property type="entry name" value="Sigma54_activat"/>
    <property type="match status" value="1"/>
</dbReference>
<evidence type="ECO:0000256" key="7">
    <source>
        <dbReference type="PROSITE-ProRule" id="PRU00169"/>
    </source>
</evidence>
<feature type="domain" description="Response regulatory" evidence="9">
    <location>
        <begin position="8"/>
        <end position="122"/>
    </location>
</feature>
<dbReference type="SMART" id="SM00382">
    <property type="entry name" value="AAA"/>
    <property type="match status" value="1"/>
</dbReference>
<dbReference type="GO" id="GO:0006355">
    <property type="term" value="P:regulation of DNA-templated transcription"/>
    <property type="evidence" value="ECO:0007669"/>
    <property type="project" value="InterPro"/>
</dbReference>
<dbReference type="Gene3D" id="1.10.8.60">
    <property type="match status" value="1"/>
</dbReference>
<dbReference type="InterPro" id="IPR025662">
    <property type="entry name" value="Sigma_54_int_dom_ATP-bd_1"/>
</dbReference>
<dbReference type="GO" id="GO:0000160">
    <property type="term" value="P:phosphorelay signal transduction system"/>
    <property type="evidence" value="ECO:0007669"/>
    <property type="project" value="InterPro"/>
</dbReference>
<keyword evidence="4" id="KW-0238">DNA-binding</keyword>
<evidence type="ECO:0000256" key="4">
    <source>
        <dbReference type="ARBA" id="ARBA00023125"/>
    </source>
</evidence>
<dbReference type="CDD" id="cd00156">
    <property type="entry name" value="REC"/>
    <property type="match status" value="1"/>
</dbReference>
<dbReference type="PROSITE" id="PS00675">
    <property type="entry name" value="SIGMA54_INTERACT_1"/>
    <property type="match status" value="1"/>
</dbReference>
<dbReference type="PROSITE" id="PS00676">
    <property type="entry name" value="SIGMA54_INTERACT_2"/>
    <property type="match status" value="1"/>
</dbReference>
<dbReference type="PRINTS" id="PR01590">
    <property type="entry name" value="HTHFIS"/>
</dbReference>
<keyword evidence="7" id="KW-0597">Phosphoprotein</keyword>
<proteinExistence type="predicted"/>
<dbReference type="STRING" id="717773.Thicy_0422"/>
<evidence type="ECO:0000256" key="1">
    <source>
        <dbReference type="ARBA" id="ARBA00022741"/>
    </source>
</evidence>
<dbReference type="InterPro" id="IPR002197">
    <property type="entry name" value="HTH_Fis"/>
</dbReference>
<dbReference type="EMBL" id="CP002776">
    <property type="protein sequence ID" value="AEG31196.1"/>
    <property type="molecule type" value="Genomic_DNA"/>
</dbReference>
<dbReference type="GO" id="GO:0043565">
    <property type="term" value="F:sequence-specific DNA binding"/>
    <property type="evidence" value="ECO:0007669"/>
    <property type="project" value="InterPro"/>
</dbReference>
<evidence type="ECO:0000256" key="5">
    <source>
        <dbReference type="ARBA" id="ARBA00023159"/>
    </source>
</evidence>
<dbReference type="InterPro" id="IPR001789">
    <property type="entry name" value="Sig_transdc_resp-reg_receiver"/>
</dbReference>
<dbReference type="InterPro" id="IPR058031">
    <property type="entry name" value="AAA_lid_NorR"/>
</dbReference>